<dbReference type="RefSeq" id="WP_110299287.1">
    <property type="nucleotide sequence ID" value="NZ_QJJM01000009.1"/>
</dbReference>
<feature type="transmembrane region" description="Helical" evidence="1">
    <location>
        <begin position="115"/>
        <end position="136"/>
    </location>
</feature>
<comment type="caution">
    <text evidence="2">The sequence shown here is derived from an EMBL/GenBank/DDBJ whole genome shotgun (WGS) entry which is preliminary data.</text>
</comment>
<name>A0A2V3UYV0_9SPHN</name>
<feature type="transmembrane region" description="Helical" evidence="1">
    <location>
        <begin position="142"/>
        <end position="162"/>
    </location>
</feature>
<dbReference type="OrthoDB" id="5984490at2"/>
<evidence type="ECO:0000256" key="1">
    <source>
        <dbReference type="SAM" id="Phobius"/>
    </source>
</evidence>
<organism evidence="2 3">
    <name type="scientific">Blastomonas natatoria</name>
    <dbReference type="NCBI Taxonomy" id="34015"/>
    <lineage>
        <taxon>Bacteria</taxon>
        <taxon>Pseudomonadati</taxon>
        <taxon>Pseudomonadota</taxon>
        <taxon>Alphaproteobacteria</taxon>
        <taxon>Sphingomonadales</taxon>
        <taxon>Sphingomonadaceae</taxon>
        <taxon>Blastomonas</taxon>
    </lineage>
</organism>
<protein>
    <submittedName>
        <fullName evidence="2">Uncharacterized protein</fullName>
    </submittedName>
</protein>
<reference evidence="2 3" key="1">
    <citation type="submission" date="2018-05" db="EMBL/GenBank/DDBJ databases">
        <title>Genomic Encyclopedia of Type Strains, Phase IV (KMG-IV): sequencing the most valuable type-strain genomes for metagenomic binning, comparative biology and taxonomic classification.</title>
        <authorList>
            <person name="Goeker M."/>
        </authorList>
    </citation>
    <scope>NUCLEOTIDE SEQUENCE [LARGE SCALE GENOMIC DNA]</scope>
    <source>
        <strain evidence="2 3">DSM 3183</strain>
    </source>
</reference>
<feature type="transmembrane region" description="Helical" evidence="1">
    <location>
        <begin position="38"/>
        <end position="61"/>
    </location>
</feature>
<dbReference type="Proteomes" id="UP000248014">
    <property type="component" value="Unassembled WGS sequence"/>
</dbReference>
<dbReference type="AlphaFoldDB" id="A0A2V3UYV0"/>
<feature type="transmembrane region" description="Helical" evidence="1">
    <location>
        <begin position="206"/>
        <end position="225"/>
    </location>
</feature>
<keyword evidence="1" id="KW-0812">Transmembrane</keyword>
<evidence type="ECO:0000313" key="2">
    <source>
        <dbReference type="EMBL" id="PXW73748.1"/>
    </source>
</evidence>
<keyword evidence="1" id="KW-0472">Membrane</keyword>
<sequence>MHLFEALVVLHVICGATGLIAFWVPIAARKGGQAHRKWGRVATLAFIGAGILAIAMALLSLYGPEKRLPMITDRVLFDGLFGWMMLYLGMLTIGFAVYGLAVVRHRANRVALRAPHYLALFGAVIASAAWCGYYGIMIGQPLMAALAVVGLTAVATQLFYVWRPSAPPRAHVPEHFRALLGMGISAYTAFLSVGLIRLVPDHVFNPLIWAVPSIIGVSLIIRYTLANRPRAGSATKSVQRRQA</sequence>
<evidence type="ECO:0000313" key="3">
    <source>
        <dbReference type="Proteomes" id="UP000248014"/>
    </source>
</evidence>
<feature type="transmembrane region" description="Helical" evidence="1">
    <location>
        <begin position="178"/>
        <end position="200"/>
    </location>
</feature>
<feature type="transmembrane region" description="Helical" evidence="1">
    <location>
        <begin position="6"/>
        <end position="26"/>
    </location>
</feature>
<feature type="transmembrane region" description="Helical" evidence="1">
    <location>
        <begin position="81"/>
        <end position="103"/>
    </location>
</feature>
<proteinExistence type="predicted"/>
<keyword evidence="3" id="KW-1185">Reference proteome</keyword>
<keyword evidence="1" id="KW-1133">Transmembrane helix</keyword>
<gene>
    <name evidence="2" type="ORF">C7451_10934</name>
</gene>
<dbReference type="EMBL" id="QJJM01000009">
    <property type="protein sequence ID" value="PXW73748.1"/>
    <property type="molecule type" value="Genomic_DNA"/>
</dbReference>
<accession>A0A2V3UYV0</accession>